<protein>
    <submittedName>
        <fullName evidence="1">C2H2 finger domain-containing protein</fullName>
    </submittedName>
</protein>
<dbReference type="Proteomes" id="UP001169217">
    <property type="component" value="Unassembled WGS sequence"/>
</dbReference>
<organism evidence="1 2">
    <name type="scientific">Colletotrichum limetticola</name>
    <dbReference type="NCBI Taxonomy" id="1209924"/>
    <lineage>
        <taxon>Eukaryota</taxon>
        <taxon>Fungi</taxon>
        <taxon>Dikarya</taxon>
        <taxon>Ascomycota</taxon>
        <taxon>Pezizomycotina</taxon>
        <taxon>Sordariomycetes</taxon>
        <taxon>Hypocreomycetidae</taxon>
        <taxon>Glomerellales</taxon>
        <taxon>Glomerellaceae</taxon>
        <taxon>Colletotrichum</taxon>
        <taxon>Colletotrichum acutatum species complex</taxon>
    </lineage>
</organism>
<keyword evidence="2" id="KW-1185">Reference proteome</keyword>
<comment type="caution">
    <text evidence="1">The sequence shown here is derived from an EMBL/GenBank/DDBJ whole genome shotgun (WGS) entry which is preliminary data.</text>
</comment>
<evidence type="ECO:0000313" key="2">
    <source>
        <dbReference type="Proteomes" id="UP001169217"/>
    </source>
</evidence>
<gene>
    <name evidence="1" type="ORF">CLIM01_15063</name>
</gene>
<dbReference type="Pfam" id="PF11917">
    <property type="entry name" value="DUF3435"/>
    <property type="match status" value="1"/>
</dbReference>
<dbReference type="InterPro" id="IPR021842">
    <property type="entry name" value="DUF3435"/>
</dbReference>
<sequence length="77" mass="8552">MMAAWIKRIGRLMGLEDPTIAYNLHNNAANAFDQSVDVSEALRDLAMGHSNSDPFQRHYLGHNISADLWGIVCGQKP</sequence>
<dbReference type="EMBL" id="JARUPT010001249">
    <property type="protein sequence ID" value="KAK0367579.1"/>
    <property type="molecule type" value="Genomic_DNA"/>
</dbReference>
<evidence type="ECO:0000313" key="1">
    <source>
        <dbReference type="EMBL" id="KAK0367579.1"/>
    </source>
</evidence>
<name>A0ABQ9P7V9_9PEZI</name>
<proteinExistence type="predicted"/>
<accession>A0ABQ9P7V9</accession>
<reference evidence="1" key="1">
    <citation type="submission" date="2023-04" db="EMBL/GenBank/DDBJ databases">
        <title>Colletotrichum limetticola genome sequence.</title>
        <authorList>
            <person name="Baroncelli R."/>
        </authorList>
    </citation>
    <scope>NUCLEOTIDE SEQUENCE</scope>
    <source>
        <strain evidence="1">KLA-Anderson</strain>
    </source>
</reference>